<proteinExistence type="predicted"/>
<dbReference type="AlphaFoldDB" id="A0A2M4DC64"/>
<protein>
    <submittedName>
        <fullName evidence="1">Putative secreted protein</fullName>
    </submittedName>
</protein>
<evidence type="ECO:0000313" key="1">
    <source>
        <dbReference type="EMBL" id="MBW75184.1"/>
    </source>
</evidence>
<sequence length="81" mass="8925">MAAQTSVCFLWPTHATPVGIIWSSALRKRKTVRNSHARQMCIKIKRPFFPGIDRNGNGDCAATNNGALQALEQNAAPQFSR</sequence>
<organism evidence="1">
    <name type="scientific">Anopheles darlingi</name>
    <name type="common">Mosquito</name>
    <dbReference type="NCBI Taxonomy" id="43151"/>
    <lineage>
        <taxon>Eukaryota</taxon>
        <taxon>Metazoa</taxon>
        <taxon>Ecdysozoa</taxon>
        <taxon>Arthropoda</taxon>
        <taxon>Hexapoda</taxon>
        <taxon>Insecta</taxon>
        <taxon>Pterygota</taxon>
        <taxon>Neoptera</taxon>
        <taxon>Endopterygota</taxon>
        <taxon>Diptera</taxon>
        <taxon>Nematocera</taxon>
        <taxon>Culicoidea</taxon>
        <taxon>Culicidae</taxon>
        <taxon>Anophelinae</taxon>
        <taxon>Anopheles</taxon>
    </lineage>
</organism>
<accession>A0A2M4DC64</accession>
<reference evidence="1" key="1">
    <citation type="submission" date="2018-01" db="EMBL/GenBank/DDBJ databases">
        <title>An insight into the sialome of Amazonian anophelines.</title>
        <authorList>
            <person name="Ribeiro J.M."/>
            <person name="Scarpassa V."/>
            <person name="Calvo E."/>
        </authorList>
    </citation>
    <scope>NUCLEOTIDE SEQUENCE</scope>
</reference>
<dbReference type="EMBL" id="GGFL01011006">
    <property type="protein sequence ID" value="MBW75184.1"/>
    <property type="molecule type" value="Transcribed_RNA"/>
</dbReference>
<name>A0A2M4DC64_ANODA</name>